<protein>
    <submittedName>
        <fullName evidence="2">Uncharacterized protein</fullName>
    </submittedName>
</protein>
<evidence type="ECO:0000313" key="2">
    <source>
        <dbReference type="EMBL" id="MBP1963132.1"/>
    </source>
</evidence>
<reference evidence="2 3" key="1">
    <citation type="submission" date="2021-03" db="EMBL/GenBank/DDBJ databases">
        <title>Genomic Encyclopedia of Type Strains, Phase IV (KMG-IV): sequencing the most valuable type-strain genomes for metagenomic binning, comparative biology and taxonomic classification.</title>
        <authorList>
            <person name="Goeker M."/>
        </authorList>
    </citation>
    <scope>NUCLEOTIDE SEQUENCE [LARGE SCALE GENOMIC DNA]</scope>
    <source>
        <strain evidence="2 3">DSM 24950</strain>
    </source>
</reference>
<organism evidence="2 3">
    <name type="scientific">Paenibacillus aceris</name>
    <dbReference type="NCBI Taxonomy" id="869555"/>
    <lineage>
        <taxon>Bacteria</taxon>
        <taxon>Bacillati</taxon>
        <taxon>Bacillota</taxon>
        <taxon>Bacilli</taxon>
        <taxon>Bacillales</taxon>
        <taxon>Paenibacillaceae</taxon>
        <taxon>Paenibacillus</taxon>
    </lineage>
</organism>
<dbReference type="RefSeq" id="WP_167066423.1">
    <property type="nucleotide sequence ID" value="NZ_JAAOZR010000045.1"/>
</dbReference>
<name>A0ABS4HWY1_9BACL</name>
<sequence>MSENENVEILLLTNAILKDNQLSLKAKGLYFNIIFLNEEQDLTMGMFKKMSQIDSDRSIKMGLTELEKGGYIIRKTLQNGEACWDLNRTMNMKNKKEAAVKTVEEKKKNQMNKPIRKKVQPKKSTRTQKTTKKTGLNRALSDFFKEFF</sequence>
<evidence type="ECO:0000313" key="3">
    <source>
        <dbReference type="Proteomes" id="UP001519344"/>
    </source>
</evidence>
<accession>A0ABS4HWY1</accession>
<keyword evidence="3" id="KW-1185">Reference proteome</keyword>
<evidence type="ECO:0000256" key="1">
    <source>
        <dbReference type="SAM" id="MobiDB-lite"/>
    </source>
</evidence>
<dbReference type="EMBL" id="JAGGKV010000005">
    <property type="protein sequence ID" value="MBP1963132.1"/>
    <property type="molecule type" value="Genomic_DNA"/>
</dbReference>
<feature type="region of interest" description="Disordered" evidence="1">
    <location>
        <begin position="104"/>
        <end position="134"/>
    </location>
</feature>
<proteinExistence type="predicted"/>
<gene>
    <name evidence="2" type="ORF">J2Z65_002348</name>
</gene>
<comment type="caution">
    <text evidence="2">The sequence shown here is derived from an EMBL/GenBank/DDBJ whole genome shotgun (WGS) entry which is preliminary data.</text>
</comment>
<dbReference type="Proteomes" id="UP001519344">
    <property type="component" value="Unassembled WGS sequence"/>
</dbReference>
<feature type="compositionally biased region" description="Basic residues" evidence="1">
    <location>
        <begin position="114"/>
        <end position="132"/>
    </location>
</feature>